<dbReference type="EMBL" id="FXYD01000004">
    <property type="protein sequence ID" value="SMX41870.1"/>
    <property type="molecule type" value="Genomic_DNA"/>
</dbReference>
<evidence type="ECO:0000259" key="2">
    <source>
        <dbReference type="PROSITE" id="PS51352"/>
    </source>
</evidence>
<accession>A0A238KGH6</accession>
<feature type="domain" description="Thioredoxin" evidence="2">
    <location>
        <begin position="27"/>
        <end position="218"/>
    </location>
</feature>
<sequence length="221" mass="24128">MNKSVLTSVAAVAIVAVAGGAWFMNRSAANAETASIVAPDVANEFDVVEMIQGNPDSAVQVVEYASFTCPHCATFHANQYPQIKENYIDTGLIGFTYREVYFDQPGLWASMVARCGGEMRFFGITNLIFENQQDWARQADGAAIADALRNIGKVAGLTDEELDVCMTDAEQAQTLMGWYRANGDADNVQGTPTFRINGEEYSNMSYEDFATVLDEKLAEAN</sequence>
<protein>
    <submittedName>
        <fullName evidence="3">Disulfide bond formation protein D</fullName>
    </submittedName>
</protein>
<dbReference type="InterPro" id="IPR013766">
    <property type="entry name" value="Thioredoxin_domain"/>
</dbReference>
<dbReference type="OrthoDB" id="8478320at2"/>
<dbReference type="Pfam" id="PF13462">
    <property type="entry name" value="Thioredoxin_4"/>
    <property type="match status" value="1"/>
</dbReference>
<dbReference type="PROSITE" id="PS51352">
    <property type="entry name" value="THIOREDOXIN_2"/>
    <property type="match status" value="1"/>
</dbReference>
<gene>
    <name evidence="3" type="primary">bdbD_2</name>
    <name evidence="3" type="ORF">OCA8868_02603</name>
</gene>
<evidence type="ECO:0000313" key="3">
    <source>
        <dbReference type="EMBL" id="SMX41870.1"/>
    </source>
</evidence>
<organism evidence="3 4">
    <name type="scientific">Octadecabacter ascidiaceicola</name>
    <dbReference type="NCBI Taxonomy" id="1655543"/>
    <lineage>
        <taxon>Bacteria</taxon>
        <taxon>Pseudomonadati</taxon>
        <taxon>Pseudomonadota</taxon>
        <taxon>Alphaproteobacteria</taxon>
        <taxon>Rhodobacterales</taxon>
        <taxon>Roseobacteraceae</taxon>
        <taxon>Octadecabacter</taxon>
    </lineage>
</organism>
<dbReference type="Gene3D" id="3.40.30.10">
    <property type="entry name" value="Glutaredoxin"/>
    <property type="match status" value="1"/>
</dbReference>
<name>A0A238KGH6_9RHOB</name>
<dbReference type="CDD" id="cd02972">
    <property type="entry name" value="DsbA_family"/>
    <property type="match status" value="1"/>
</dbReference>
<dbReference type="InterPro" id="IPR012336">
    <property type="entry name" value="Thioredoxin-like_fold"/>
</dbReference>
<evidence type="ECO:0000313" key="4">
    <source>
        <dbReference type="Proteomes" id="UP000203464"/>
    </source>
</evidence>
<dbReference type="InterPro" id="IPR036249">
    <property type="entry name" value="Thioredoxin-like_sf"/>
</dbReference>
<dbReference type="SUPFAM" id="SSF52833">
    <property type="entry name" value="Thioredoxin-like"/>
    <property type="match status" value="1"/>
</dbReference>
<comment type="function">
    <text evidence="1">May be required for disulfide bond formation in some proteins.</text>
</comment>
<evidence type="ECO:0000256" key="1">
    <source>
        <dbReference type="ARBA" id="ARBA00003565"/>
    </source>
</evidence>
<reference evidence="4" key="1">
    <citation type="submission" date="2017-05" db="EMBL/GenBank/DDBJ databases">
        <authorList>
            <person name="Rodrigo-Torres L."/>
            <person name="Arahal R. D."/>
            <person name="Lucena T."/>
        </authorList>
    </citation>
    <scope>NUCLEOTIDE SEQUENCE [LARGE SCALE GENOMIC DNA]</scope>
    <source>
        <strain evidence="4">CECT 8868</strain>
    </source>
</reference>
<proteinExistence type="predicted"/>
<dbReference type="AlphaFoldDB" id="A0A238KGH6"/>
<dbReference type="RefSeq" id="WP_093996979.1">
    <property type="nucleotide sequence ID" value="NZ_FXYD01000004.1"/>
</dbReference>
<keyword evidence="4" id="KW-1185">Reference proteome</keyword>
<dbReference type="Proteomes" id="UP000203464">
    <property type="component" value="Unassembled WGS sequence"/>
</dbReference>